<dbReference type="HOGENOM" id="CLU_3033492_0_0_1"/>
<name>U9UQ91_RHIID</name>
<gene>
    <name evidence="1" type="ORF">GLOINDRAFT_342925</name>
</gene>
<sequence>MNFFLTVSIKFTWNFKEGIQFRFPKIFTFRNFMRLAKIRGIALGLYYNGYDRLIA</sequence>
<evidence type="ECO:0000313" key="1">
    <source>
        <dbReference type="EMBL" id="ESA21892.1"/>
    </source>
</evidence>
<reference evidence="1" key="1">
    <citation type="submission" date="2013-07" db="EMBL/GenBank/DDBJ databases">
        <title>The genome of an arbuscular mycorrhizal fungus provides insights into the evolution of the oldest plant symbiosis.</title>
        <authorList>
            <consortium name="DOE Joint Genome Institute"/>
            <person name="Tisserant E."/>
            <person name="Malbreil M."/>
            <person name="Kuo A."/>
            <person name="Kohler A."/>
            <person name="Symeonidi A."/>
            <person name="Balestrini R."/>
            <person name="Charron P."/>
            <person name="Duensing N."/>
            <person name="Frei-dit-Frey N."/>
            <person name="Gianinazzi-Pearson V."/>
            <person name="Gilbert B."/>
            <person name="Handa Y."/>
            <person name="Hijri M."/>
            <person name="Kaul R."/>
            <person name="Kawaguchi M."/>
            <person name="Krajinski F."/>
            <person name="Lammers P."/>
            <person name="Lapierre D."/>
            <person name="Masclaux F.G."/>
            <person name="Murat C."/>
            <person name="Morin E."/>
            <person name="Ndikumana S."/>
            <person name="Pagni M."/>
            <person name="Petitpierre D."/>
            <person name="Requena N."/>
            <person name="Rosikiewicz P."/>
            <person name="Riley R."/>
            <person name="Saito K."/>
            <person name="San Clemente H."/>
            <person name="Shapiro H."/>
            <person name="van Tuinen D."/>
            <person name="Becard G."/>
            <person name="Bonfante P."/>
            <person name="Paszkowski U."/>
            <person name="Shachar-Hill Y."/>
            <person name="Young J.P."/>
            <person name="Sanders I.R."/>
            <person name="Henrissat B."/>
            <person name="Rensing S.A."/>
            <person name="Grigoriev I.V."/>
            <person name="Corradi N."/>
            <person name="Roux C."/>
            <person name="Martin F."/>
        </authorList>
    </citation>
    <scope>NUCLEOTIDE SEQUENCE</scope>
    <source>
        <strain evidence="1">DAOM 197198</strain>
    </source>
</reference>
<organism evidence="1">
    <name type="scientific">Rhizophagus irregularis (strain DAOM 181602 / DAOM 197198 / MUCL 43194)</name>
    <name type="common">Arbuscular mycorrhizal fungus</name>
    <name type="synonym">Glomus intraradices</name>
    <dbReference type="NCBI Taxonomy" id="747089"/>
    <lineage>
        <taxon>Eukaryota</taxon>
        <taxon>Fungi</taxon>
        <taxon>Fungi incertae sedis</taxon>
        <taxon>Mucoromycota</taxon>
        <taxon>Glomeromycotina</taxon>
        <taxon>Glomeromycetes</taxon>
        <taxon>Glomerales</taxon>
        <taxon>Glomeraceae</taxon>
        <taxon>Rhizophagus</taxon>
    </lineage>
</organism>
<dbReference type="EMBL" id="KI276065">
    <property type="protein sequence ID" value="ESA21892.1"/>
    <property type="molecule type" value="Genomic_DNA"/>
</dbReference>
<accession>U9UQ91</accession>
<dbReference type="AlphaFoldDB" id="U9UQ91"/>
<proteinExistence type="predicted"/>
<protein>
    <submittedName>
        <fullName evidence="1">Uncharacterized protein</fullName>
    </submittedName>
</protein>